<organism evidence="10 11">
    <name type="scientific">Mycolicibacterium obuense</name>
    <dbReference type="NCBI Taxonomy" id="1807"/>
    <lineage>
        <taxon>Bacteria</taxon>
        <taxon>Bacillati</taxon>
        <taxon>Actinomycetota</taxon>
        <taxon>Actinomycetes</taxon>
        <taxon>Mycobacteriales</taxon>
        <taxon>Mycobacteriaceae</taxon>
        <taxon>Mycolicibacterium</taxon>
    </lineage>
</organism>
<feature type="transmembrane region" description="Helical" evidence="7">
    <location>
        <begin position="35"/>
        <end position="58"/>
    </location>
</feature>
<feature type="domain" description="ABC transmembrane type-1" evidence="9">
    <location>
        <begin position="95"/>
        <end position="307"/>
    </location>
</feature>
<dbReference type="PATRIC" id="fig|1807.14.peg.963"/>
<dbReference type="InterPro" id="IPR000515">
    <property type="entry name" value="MetI-like"/>
</dbReference>
<dbReference type="Pfam" id="PF00528">
    <property type="entry name" value="BPD_transp_1"/>
    <property type="match status" value="1"/>
</dbReference>
<evidence type="ECO:0000256" key="4">
    <source>
        <dbReference type="ARBA" id="ARBA00022692"/>
    </source>
</evidence>
<dbReference type="EMBL" id="JYNU01000005">
    <property type="protein sequence ID" value="KMO80497.1"/>
    <property type="molecule type" value="Genomic_DNA"/>
</dbReference>
<dbReference type="AlphaFoldDB" id="A0A0J6WFJ4"/>
<evidence type="ECO:0000313" key="10">
    <source>
        <dbReference type="EMBL" id="KMO80497.1"/>
    </source>
</evidence>
<keyword evidence="6 7" id="KW-0472">Membrane</keyword>
<keyword evidence="2 7" id="KW-0813">Transport</keyword>
<evidence type="ECO:0000313" key="11">
    <source>
        <dbReference type="Proteomes" id="UP000036313"/>
    </source>
</evidence>
<keyword evidence="5 7" id="KW-1133">Transmembrane helix</keyword>
<evidence type="ECO:0000256" key="6">
    <source>
        <dbReference type="ARBA" id="ARBA00023136"/>
    </source>
</evidence>
<dbReference type="InterPro" id="IPR051393">
    <property type="entry name" value="ABC_transporter_permease"/>
</dbReference>
<evidence type="ECO:0000256" key="7">
    <source>
        <dbReference type="RuleBase" id="RU363032"/>
    </source>
</evidence>
<evidence type="ECO:0000256" key="5">
    <source>
        <dbReference type="ARBA" id="ARBA00022989"/>
    </source>
</evidence>
<gene>
    <name evidence="10" type="primary">lacF</name>
    <name evidence="10" type="ORF">MOBUDSM44075_00961</name>
</gene>
<feature type="transmembrane region" description="Helical" evidence="7">
    <location>
        <begin position="286"/>
        <end position="308"/>
    </location>
</feature>
<dbReference type="RefSeq" id="WP_082163933.1">
    <property type="nucleotide sequence ID" value="NZ_JYNU01000005.1"/>
</dbReference>
<evidence type="ECO:0000256" key="2">
    <source>
        <dbReference type="ARBA" id="ARBA00022448"/>
    </source>
</evidence>
<protein>
    <submittedName>
        <fullName evidence="10">Lactose transport system permease protein LacF</fullName>
    </submittedName>
</protein>
<feature type="region of interest" description="Disordered" evidence="8">
    <location>
        <begin position="1"/>
        <end position="29"/>
    </location>
</feature>
<name>A0A0J6WFJ4_9MYCO</name>
<dbReference type="GO" id="GO:0005886">
    <property type="term" value="C:plasma membrane"/>
    <property type="evidence" value="ECO:0007669"/>
    <property type="project" value="UniProtKB-SubCell"/>
</dbReference>
<comment type="similarity">
    <text evidence="7">Belongs to the binding-protein-dependent transport system permease family.</text>
</comment>
<evidence type="ECO:0000256" key="1">
    <source>
        <dbReference type="ARBA" id="ARBA00004651"/>
    </source>
</evidence>
<keyword evidence="3" id="KW-1003">Cell membrane</keyword>
<dbReference type="PANTHER" id="PTHR30193">
    <property type="entry name" value="ABC TRANSPORTER PERMEASE PROTEIN"/>
    <property type="match status" value="1"/>
</dbReference>
<feature type="transmembrane region" description="Helical" evidence="7">
    <location>
        <begin position="99"/>
        <end position="120"/>
    </location>
</feature>
<dbReference type="GO" id="GO:0055085">
    <property type="term" value="P:transmembrane transport"/>
    <property type="evidence" value="ECO:0007669"/>
    <property type="project" value="InterPro"/>
</dbReference>
<evidence type="ECO:0000256" key="8">
    <source>
        <dbReference type="SAM" id="MobiDB-lite"/>
    </source>
</evidence>
<dbReference type="Proteomes" id="UP000036313">
    <property type="component" value="Unassembled WGS sequence"/>
</dbReference>
<evidence type="ECO:0000256" key="3">
    <source>
        <dbReference type="ARBA" id="ARBA00022475"/>
    </source>
</evidence>
<dbReference type="PROSITE" id="PS50928">
    <property type="entry name" value="ABC_TM1"/>
    <property type="match status" value="1"/>
</dbReference>
<dbReference type="PANTHER" id="PTHR30193:SF37">
    <property type="entry name" value="INNER MEMBRANE ABC TRANSPORTER PERMEASE PROTEIN YCJO"/>
    <property type="match status" value="1"/>
</dbReference>
<reference evidence="10 11" key="1">
    <citation type="journal article" date="2015" name="Genome Biol. Evol.">
        <title>Characterization of Three Mycobacterium spp. with Potential Use in Bioremediation by Genome Sequencing and Comparative Genomics.</title>
        <authorList>
            <person name="Das S."/>
            <person name="Pettersson B.M."/>
            <person name="Behra P.R."/>
            <person name="Ramesh M."/>
            <person name="Dasgupta S."/>
            <person name="Bhattacharya A."/>
            <person name="Kirsebom L.A."/>
        </authorList>
    </citation>
    <scope>NUCLEOTIDE SEQUENCE [LARGE SCALE GENOMIC DNA]</scope>
    <source>
        <strain evidence="10 11">DSM 44075</strain>
    </source>
</reference>
<feature type="transmembrane region" description="Helical" evidence="7">
    <location>
        <begin position="181"/>
        <end position="204"/>
    </location>
</feature>
<feature type="transmembrane region" description="Helical" evidence="7">
    <location>
        <begin position="132"/>
        <end position="152"/>
    </location>
</feature>
<feature type="transmembrane region" description="Helical" evidence="7">
    <location>
        <begin position="234"/>
        <end position="254"/>
    </location>
</feature>
<comment type="caution">
    <text evidence="10">The sequence shown here is derived from an EMBL/GenBank/DDBJ whole genome shotgun (WGS) entry which is preliminary data.</text>
</comment>
<sequence length="318" mass="34826">MVTTDPRSGVAVAAPIPPPPARPRRRWRPRGTDGLTGWALVTPAMVLIGIFGLLPVLMSLQLSFQKSDLLTPETPWVGFDNYRKMADDPVFLDAIKHTIIYTALFVPGTMIVGLLVAAAMNRSVRFISVYRTAAYITMAVSTISQGIIFLWLTDRDYGLVNAALNAVGVPSQPFLASPSQAIYVIVAMTIWGWTGFSVIVYLAALQGVPPELHEAAAIDGASAFTRFRTITVPLLGPANLFLLVWLTINALQLFDEVYATTRGGPLRATTVIVYYLWDQAFVHFDAGYAAAMAYALFVVILIVTAVQFRLARRFAHHP</sequence>
<comment type="subcellular location">
    <subcellularLocation>
        <location evidence="1 7">Cell membrane</location>
        <topology evidence="1 7">Multi-pass membrane protein</topology>
    </subcellularLocation>
</comment>
<proteinExistence type="inferred from homology"/>
<evidence type="ECO:0000259" key="9">
    <source>
        <dbReference type="PROSITE" id="PS50928"/>
    </source>
</evidence>
<dbReference type="CDD" id="cd06261">
    <property type="entry name" value="TM_PBP2"/>
    <property type="match status" value="1"/>
</dbReference>
<dbReference type="Gene3D" id="1.10.3720.10">
    <property type="entry name" value="MetI-like"/>
    <property type="match status" value="1"/>
</dbReference>
<dbReference type="SUPFAM" id="SSF161098">
    <property type="entry name" value="MetI-like"/>
    <property type="match status" value="1"/>
</dbReference>
<accession>A0A0J6WFJ4</accession>
<dbReference type="InterPro" id="IPR035906">
    <property type="entry name" value="MetI-like_sf"/>
</dbReference>
<keyword evidence="4 7" id="KW-0812">Transmembrane</keyword>